<dbReference type="SUPFAM" id="SSF47694">
    <property type="entry name" value="Cytochrome c oxidase subunit h"/>
    <property type="match status" value="1"/>
</dbReference>
<gene>
    <name evidence="4" type="ORF">g.17823</name>
</gene>
<dbReference type="GO" id="GO:0005739">
    <property type="term" value="C:mitochondrion"/>
    <property type="evidence" value="ECO:0007669"/>
    <property type="project" value="UniProtKB-SubCell"/>
</dbReference>
<dbReference type="GO" id="GO:0045277">
    <property type="term" value="C:respiratory chain complex IV"/>
    <property type="evidence" value="ECO:0007669"/>
    <property type="project" value="InterPro"/>
</dbReference>
<dbReference type="Gene3D" id="1.10.10.140">
    <property type="entry name" value="Cytochrome c oxidase, subunit VIb"/>
    <property type="match status" value="1"/>
</dbReference>
<evidence type="ECO:0000313" key="4">
    <source>
        <dbReference type="EMBL" id="JAS67945.1"/>
    </source>
</evidence>
<evidence type="ECO:0000256" key="3">
    <source>
        <dbReference type="ARBA" id="ARBA00023157"/>
    </source>
</evidence>
<dbReference type="PANTHER" id="PTHR11387">
    <property type="entry name" value="CYTOCHROME C OXIDASE SUBUNIT 6B"/>
    <property type="match status" value="1"/>
</dbReference>
<evidence type="ECO:0000256" key="1">
    <source>
        <dbReference type="ARBA" id="ARBA00004173"/>
    </source>
</evidence>
<dbReference type="EMBL" id="GECZ01001824">
    <property type="protein sequence ID" value="JAS67945.1"/>
    <property type="molecule type" value="Transcribed_RNA"/>
</dbReference>
<dbReference type="CDD" id="cd00926">
    <property type="entry name" value="Cyt_c_Oxidase_VIb"/>
    <property type="match status" value="1"/>
</dbReference>
<dbReference type="AlphaFoldDB" id="A0A1B6GZV4"/>
<dbReference type="InterPro" id="IPR048280">
    <property type="entry name" value="COX6B-like"/>
</dbReference>
<keyword evidence="2" id="KW-0496">Mitochondrion</keyword>
<evidence type="ECO:0000256" key="2">
    <source>
        <dbReference type="ARBA" id="ARBA00023128"/>
    </source>
</evidence>
<proteinExistence type="predicted"/>
<evidence type="ECO:0008006" key="5">
    <source>
        <dbReference type="Google" id="ProtNLM"/>
    </source>
</evidence>
<dbReference type="InterPro" id="IPR003213">
    <property type="entry name" value="Cyt_c_oxidase_su6B"/>
</dbReference>
<dbReference type="InterPro" id="IPR036549">
    <property type="entry name" value="CX6/COA6-like_sf"/>
</dbReference>
<sequence>MSANGNGNGNGNGKIQFRKSDGVEKDGYICFPLEAPVEEAVEEEVVVEERKPEKFDLSTCPEDPRFQQTNRTKWCYRMYIDYHRCRHLLGDSASQCDYFYKCYNSLCPIAWHERWDEQLQQGTFPRDVTRELPGPKPAPCP</sequence>
<reference evidence="4" key="1">
    <citation type="submission" date="2015-11" db="EMBL/GenBank/DDBJ databases">
        <title>De novo transcriptome assembly of four potential Pierce s Disease insect vectors from Arizona vineyards.</title>
        <authorList>
            <person name="Tassone E.E."/>
        </authorList>
    </citation>
    <scope>NUCLEOTIDE SEQUENCE</scope>
</reference>
<organism evidence="4">
    <name type="scientific">Cuerna arida</name>
    <dbReference type="NCBI Taxonomy" id="1464854"/>
    <lineage>
        <taxon>Eukaryota</taxon>
        <taxon>Metazoa</taxon>
        <taxon>Ecdysozoa</taxon>
        <taxon>Arthropoda</taxon>
        <taxon>Hexapoda</taxon>
        <taxon>Insecta</taxon>
        <taxon>Pterygota</taxon>
        <taxon>Neoptera</taxon>
        <taxon>Paraneoptera</taxon>
        <taxon>Hemiptera</taxon>
        <taxon>Auchenorrhyncha</taxon>
        <taxon>Membracoidea</taxon>
        <taxon>Cicadellidae</taxon>
        <taxon>Cicadellinae</taxon>
        <taxon>Proconiini</taxon>
        <taxon>Cuerna</taxon>
    </lineage>
</organism>
<name>A0A1B6GZV4_9HEMI</name>
<accession>A0A1B6GZV4</accession>
<keyword evidence="3" id="KW-1015">Disulfide bond</keyword>
<dbReference type="Pfam" id="PF02297">
    <property type="entry name" value="COX6B"/>
    <property type="match status" value="1"/>
</dbReference>
<protein>
    <recommendedName>
        <fullName evidence="5">Cytochrome c oxidase subunit</fullName>
    </recommendedName>
</protein>
<comment type="subcellular location">
    <subcellularLocation>
        <location evidence="1">Mitochondrion</location>
    </subcellularLocation>
</comment>